<gene>
    <name evidence="9" type="ORF">THMIRHAM_17660</name>
</gene>
<evidence type="ECO:0000256" key="8">
    <source>
        <dbReference type="SAM" id="SignalP"/>
    </source>
</evidence>
<evidence type="ECO:0008006" key="11">
    <source>
        <dbReference type="Google" id="ProtNLM"/>
    </source>
</evidence>
<accession>A0ABN6CYA5</accession>
<dbReference type="Pfam" id="PF02321">
    <property type="entry name" value="OEP"/>
    <property type="match status" value="2"/>
</dbReference>
<dbReference type="RefSeq" id="WP_237261464.1">
    <property type="nucleotide sequence ID" value="NZ_AP024202.1"/>
</dbReference>
<feature type="chain" id="PRO_5047238403" description="TolC family protein" evidence="8">
    <location>
        <begin position="29"/>
        <end position="468"/>
    </location>
</feature>
<organism evidence="9 10">
    <name type="scientific">Thiomicrorhabdus immobilis</name>
    <dbReference type="NCBI Taxonomy" id="2791037"/>
    <lineage>
        <taxon>Bacteria</taxon>
        <taxon>Pseudomonadati</taxon>
        <taxon>Pseudomonadota</taxon>
        <taxon>Gammaproteobacteria</taxon>
        <taxon>Thiotrichales</taxon>
        <taxon>Piscirickettsiaceae</taxon>
        <taxon>Thiomicrorhabdus</taxon>
    </lineage>
</organism>
<evidence type="ECO:0000256" key="4">
    <source>
        <dbReference type="ARBA" id="ARBA00022452"/>
    </source>
</evidence>
<name>A0ABN6CYA5_9GAMM</name>
<keyword evidence="8" id="KW-0732">Signal</keyword>
<dbReference type="InterPro" id="IPR051906">
    <property type="entry name" value="TolC-like"/>
</dbReference>
<evidence type="ECO:0000313" key="10">
    <source>
        <dbReference type="Proteomes" id="UP001054820"/>
    </source>
</evidence>
<dbReference type="Gene3D" id="1.20.1600.10">
    <property type="entry name" value="Outer membrane efflux proteins (OEP)"/>
    <property type="match status" value="1"/>
</dbReference>
<keyword evidence="10" id="KW-1185">Reference proteome</keyword>
<feature type="signal peptide" evidence="8">
    <location>
        <begin position="1"/>
        <end position="28"/>
    </location>
</feature>
<sequence length="468" mass="50902">MEQGRLIKRKLTTLMLAISAVMPLSAYAEKMDFKACVNTALNQNPEMTVSAARIQQAEGALLKAESSRLPQITLSVTGSNSDNALNVFGMKLQQRQATIGDFGIAESGAFLPSGSPNADYIPESLNNPQAHTDFNTRIEILIPVWNGGKIGSYEDQAAAMIDAAKKGDVAVQQFLTFNIYQAYEAVHAARSFITVAKQAKETADSYVKTTQNLVEQGVVVRSEFLSAKVNQSNAQMALLKAQGQEQIALDTLKMLMSTDTNQSLEVGERVDLELPVDSAEELLVMALGGNPELDAKRKEAASTQYAVAAAQADYYPSFNVMLRQDWNDESLALNNGSYTIAGVVSWKITDFGVTKGSVDMANASAAQKKAAARSQENKVRLEVLTTWRKLQIAKKQVEANVLAVQQANEAQNLIMKRYKNGVSTITEVLAGDTQLDKARADLVSAQYDVNVYKAKLLLATGRMDVSRL</sequence>
<keyword evidence="6" id="KW-0472">Membrane</keyword>
<evidence type="ECO:0000256" key="2">
    <source>
        <dbReference type="ARBA" id="ARBA00007613"/>
    </source>
</evidence>
<reference evidence="9" key="1">
    <citation type="journal article" date="2022" name="Arch. Microbiol.">
        <title>Thiomicrorhabdus immobilis sp. nov., a mesophilic sulfur-oxidizing bacterium isolated from sediment of a brackish lake in northern Japan.</title>
        <authorList>
            <person name="Kojima H."/>
            <person name="Mochizuki J."/>
            <person name="Kanda M."/>
            <person name="Watanabe T."/>
            <person name="Fukui M."/>
        </authorList>
    </citation>
    <scope>NUCLEOTIDE SEQUENCE</scope>
    <source>
        <strain evidence="9">Am19</strain>
    </source>
</reference>
<proteinExistence type="inferred from homology"/>
<dbReference type="SUPFAM" id="SSF56954">
    <property type="entry name" value="Outer membrane efflux proteins (OEP)"/>
    <property type="match status" value="1"/>
</dbReference>
<dbReference type="InterPro" id="IPR003423">
    <property type="entry name" value="OMP_efflux"/>
</dbReference>
<evidence type="ECO:0000256" key="6">
    <source>
        <dbReference type="ARBA" id="ARBA00023136"/>
    </source>
</evidence>
<dbReference type="PANTHER" id="PTHR30026">
    <property type="entry name" value="OUTER MEMBRANE PROTEIN TOLC"/>
    <property type="match status" value="1"/>
</dbReference>
<evidence type="ECO:0000256" key="1">
    <source>
        <dbReference type="ARBA" id="ARBA00004442"/>
    </source>
</evidence>
<keyword evidence="4" id="KW-1134">Transmembrane beta strand</keyword>
<dbReference type="EMBL" id="AP024202">
    <property type="protein sequence ID" value="BCN93981.1"/>
    <property type="molecule type" value="Genomic_DNA"/>
</dbReference>
<evidence type="ECO:0000256" key="3">
    <source>
        <dbReference type="ARBA" id="ARBA00022448"/>
    </source>
</evidence>
<comment type="subcellular location">
    <subcellularLocation>
        <location evidence="1">Cell outer membrane</location>
    </subcellularLocation>
</comment>
<dbReference type="PANTHER" id="PTHR30026:SF21">
    <property type="entry name" value="SLR1270 PROTEIN"/>
    <property type="match status" value="1"/>
</dbReference>
<comment type="similarity">
    <text evidence="2">Belongs to the outer membrane factor (OMF) (TC 1.B.17) family.</text>
</comment>
<evidence type="ECO:0000256" key="5">
    <source>
        <dbReference type="ARBA" id="ARBA00022692"/>
    </source>
</evidence>
<keyword evidence="3" id="KW-0813">Transport</keyword>
<protein>
    <recommendedName>
        <fullName evidence="11">TolC family protein</fullName>
    </recommendedName>
</protein>
<dbReference type="Proteomes" id="UP001054820">
    <property type="component" value="Chromosome"/>
</dbReference>
<evidence type="ECO:0000256" key="7">
    <source>
        <dbReference type="ARBA" id="ARBA00023237"/>
    </source>
</evidence>
<keyword evidence="5" id="KW-0812">Transmembrane</keyword>
<keyword evidence="7" id="KW-0998">Cell outer membrane</keyword>
<evidence type="ECO:0000313" key="9">
    <source>
        <dbReference type="EMBL" id="BCN93981.1"/>
    </source>
</evidence>